<dbReference type="HOGENOM" id="CLU_1745831_0_0_6"/>
<keyword evidence="6" id="KW-0449">Lipoprotein</keyword>
<dbReference type="Proteomes" id="UP000014909">
    <property type="component" value="Plasmid unnamed"/>
</dbReference>
<dbReference type="InterPro" id="IPR036737">
    <property type="entry name" value="OmpA-like_sf"/>
</dbReference>
<protein>
    <submittedName>
        <fullName evidence="6">Peptidoglycan-associated lipoprotein</fullName>
    </submittedName>
</protein>
<name>S5ASR5_9ALTE</name>
<evidence type="ECO:0000256" key="2">
    <source>
        <dbReference type="ARBA" id="ARBA00023136"/>
    </source>
</evidence>
<keyword evidence="2 3" id="KW-0472">Membrane</keyword>
<dbReference type="PRINTS" id="PR01021">
    <property type="entry name" value="OMPADOMAIN"/>
</dbReference>
<evidence type="ECO:0000259" key="5">
    <source>
        <dbReference type="PROSITE" id="PS51123"/>
    </source>
</evidence>
<dbReference type="CDD" id="cd07185">
    <property type="entry name" value="OmpA_C-like"/>
    <property type="match status" value="1"/>
</dbReference>
<evidence type="ECO:0000256" key="3">
    <source>
        <dbReference type="PROSITE-ProRule" id="PRU00473"/>
    </source>
</evidence>
<dbReference type="InterPro" id="IPR006664">
    <property type="entry name" value="OMP_bac"/>
</dbReference>
<comment type="subcellular location">
    <subcellularLocation>
        <location evidence="1">Membrane</location>
    </subcellularLocation>
</comment>
<dbReference type="InterPro" id="IPR006665">
    <property type="entry name" value="OmpA-like"/>
</dbReference>
<dbReference type="SUPFAM" id="SSF103088">
    <property type="entry name" value="OmpA-like"/>
    <property type="match status" value="1"/>
</dbReference>
<dbReference type="PROSITE" id="PS51257">
    <property type="entry name" value="PROKAR_LIPOPROTEIN"/>
    <property type="match status" value="1"/>
</dbReference>
<evidence type="ECO:0000313" key="7">
    <source>
        <dbReference type="Proteomes" id="UP000014909"/>
    </source>
</evidence>
<gene>
    <name evidence="6" type="ORF">I633_22466</name>
</gene>
<dbReference type="BioCyc" id="AMAC1300253:G12YX-3560-MONOMER"/>
<dbReference type="Pfam" id="PF00691">
    <property type="entry name" value="OmpA"/>
    <property type="match status" value="1"/>
</dbReference>
<evidence type="ECO:0000313" key="6">
    <source>
        <dbReference type="EMBL" id="AGP79913.1"/>
    </source>
</evidence>
<keyword evidence="4" id="KW-0732">Signal</keyword>
<feature type="chain" id="PRO_5004527429" evidence="4">
    <location>
        <begin position="22"/>
        <end position="149"/>
    </location>
</feature>
<evidence type="ECO:0000256" key="4">
    <source>
        <dbReference type="SAM" id="SignalP"/>
    </source>
</evidence>
<geneLocation type="plasmid" evidence="6">
    <name>unnamed</name>
</geneLocation>
<dbReference type="GO" id="GO:0016020">
    <property type="term" value="C:membrane"/>
    <property type="evidence" value="ECO:0007669"/>
    <property type="project" value="UniProtKB-SubCell"/>
</dbReference>
<accession>S5ASR5</accession>
<dbReference type="EMBL" id="CP004847">
    <property type="protein sequence ID" value="AGP79913.1"/>
    <property type="molecule type" value="Genomic_DNA"/>
</dbReference>
<feature type="domain" description="OmpA-like" evidence="5">
    <location>
        <begin position="44"/>
        <end position="149"/>
    </location>
</feature>
<evidence type="ECO:0000256" key="1">
    <source>
        <dbReference type="ARBA" id="ARBA00004370"/>
    </source>
</evidence>
<keyword evidence="6" id="KW-0614">Plasmid</keyword>
<dbReference type="AlphaFoldDB" id="S5ASR5"/>
<dbReference type="PROSITE" id="PS51123">
    <property type="entry name" value="OMPA_2"/>
    <property type="match status" value="1"/>
</dbReference>
<reference evidence="6 7" key="1">
    <citation type="journal article" date="2013" name="Genome Biol. Evol.">
        <title>Genomic Diversity of "Deep Ecotype" Alteromonas macleodii Isolates: Evidence for Pan-Mediterranean Clonal Frames.</title>
        <authorList>
            <person name="Lopez-Perez M."/>
            <person name="Gonzaga A."/>
            <person name="Rodriguez-Valera F."/>
        </authorList>
    </citation>
    <scope>NUCLEOTIDE SEQUENCE [LARGE SCALE GENOMIC DNA]</scope>
    <source>
        <strain evidence="7">'English Channel 615'</strain>
        <plasmid evidence="7">Plasmid</plasmid>
    </source>
</reference>
<dbReference type="KEGG" id="amh:I633_22466"/>
<feature type="signal peptide" evidence="4">
    <location>
        <begin position="1"/>
        <end position="21"/>
    </location>
</feature>
<organism evidence="6 7">
    <name type="scientific">Alteromonas mediterranea 615</name>
    <dbReference type="NCBI Taxonomy" id="1300253"/>
    <lineage>
        <taxon>Bacteria</taxon>
        <taxon>Pseudomonadati</taxon>
        <taxon>Pseudomonadota</taxon>
        <taxon>Gammaproteobacteria</taxon>
        <taxon>Alteromonadales</taxon>
        <taxon>Alteromonadaceae</taxon>
        <taxon>Alteromonas/Salinimonas group</taxon>
        <taxon>Alteromonas</taxon>
    </lineage>
</organism>
<sequence>MPKIPCLALSTFVLLVVTGCASNPQPEEDIYLSTDAESLMLEPPAVMDARISHIVTFDFDSYALPYDAAEVVEPHARHLVANPNTKVILQGNASSEGGSSYNYRLGMKRSLAVKSLLLELGVNPQQIVTLSVGERNSKFHPNRSVLIGY</sequence>
<proteinExistence type="predicted"/>
<dbReference type="Gene3D" id="3.30.1330.60">
    <property type="entry name" value="OmpA-like domain"/>
    <property type="match status" value="1"/>
</dbReference>